<name>A0AAV9HKY4_9PEZI</name>
<comment type="caution">
    <text evidence="2">The sequence shown here is derived from an EMBL/GenBank/DDBJ whole genome shotgun (WGS) entry which is preliminary data.</text>
</comment>
<keyword evidence="3" id="KW-1185">Reference proteome</keyword>
<accession>A0AAV9HKY4</accession>
<feature type="signal peptide" evidence="1">
    <location>
        <begin position="1"/>
        <end position="25"/>
    </location>
</feature>
<dbReference type="EMBL" id="MU865009">
    <property type="protein sequence ID" value="KAK4460576.1"/>
    <property type="molecule type" value="Genomic_DNA"/>
</dbReference>
<gene>
    <name evidence="2" type="ORF">QBC42DRAFT_180690</name>
</gene>
<proteinExistence type="predicted"/>
<protein>
    <submittedName>
        <fullName evidence="2">Uncharacterized protein</fullName>
    </submittedName>
</protein>
<organism evidence="2 3">
    <name type="scientific">Cladorrhinum samala</name>
    <dbReference type="NCBI Taxonomy" id="585594"/>
    <lineage>
        <taxon>Eukaryota</taxon>
        <taxon>Fungi</taxon>
        <taxon>Dikarya</taxon>
        <taxon>Ascomycota</taxon>
        <taxon>Pezizomycotina</taxon>
        <taxon>Sordariomycetes</taxon>
        <taxon>Sordariomycetidae</taxon>
        <taxon>Sordariales</taxon>
        <taxon>Podosporaceae</taxon>
        <taxon>Cladorrhinum</taxon>
    </lineage>
</organism>
<sequence>MVAVKQTGTLLRLLQASAFISGAIARCLRGCPTNDPLIALLNSQDSGQDFCREYLSLAPSTIGVTITSTIIPTLAKTAYVTAVVTETDATATVTVSAVIPEPPVPTLAEFRKREGSVEYPSWLTSTYGRKHVSSACACLSVAPSVITTTTIAEKVTITGEGDYVTITQTTTEITTTTSETAIATETVAPASPMVNRVVKIQAINKSTGVVLGWLFNRGPTVGITSESAASSVEFNLSSDVMSGSSLRITLSGNTQALAYPHVTTNLSMLLLTLFCHTAPPGSAPVDHIESDIWNIDTQTNDISVQWIDDSGGPQNNIRLFCVESSIWAVGNVDKFNTFFQLVLPSKRQEITLKYVLYQESQ</sequence>
<dbReference type="AlphaFoldDB" id="A0AAV9HKY4"/>
<dbReference type="Proteomes" id="UP001321749">
    <property type="component" value="Unassembled WGS sequence"/>
</dbReference>
<evidence type="ECO:0000313" key="2">
    <source>
        <dbReference type="EMBL" id="KAK4460576.1"/>
    </source>
</evidence>
<feature type="chain" id="PRO_5043945129" evidence="1">
    <location>
        <begin position="26"/>
        <end position="361"/>
    </location>
</feature>
<reference evidence="2" key="2">
    <citation type="submission" date="2023-06" db="EMBL/GenBank/DDBJ databases">
        <authorList>
            <consortium name="Lawrence Berkeley National Laboratory"/>
            <person name="Mondo S.J."/>
            <person name="Hensen N."/>
            <person name="Bonometti L."/>
            <person name="Westerberg I."/>
            <person name="Brannstrom I.O."/>
            <person name="Guillou S."/>
            <person name="Cros-Aarteil S."/>
            <person name="Calhoun S."/>
            <person name="Haridas S."/>
            <person name="Kuo A."/>
            <person name="Pangilinan J."/>
            <person name="Riley R."/>
            <person name="Labutti K."/>
            <person name="Andreopoulos B."/>
            <person name="Lipzen A."/>
            <person name="Chen C."/>
            <person name="Yanf M."/>
            <person name="Daum C."/>
            <person name="Ng V."/>
            <person name="Clum A."/>
            <person name="Steindorff A."/>
            <person name="Ohm R."/>
            <person name="Martin F."/>
            <person name="Silar P."/>
            <person name="Natvig D."/>
            <person name="Lalanne C."/>
            <person name="Gautier V."/>
            <person name="Ament-Velasquez S.L."/>
            <person name="Kruys A."/>
            <person name="Hutchinson M.I."/>
            <person name="Powell A.J."/>
            <person name="Barry K."/>
            <person name="Miller A.N."/>
            <person name="Grigoriev I.V."/>
            <person name="Debuchy R."/>
            <person name="Gladieux P."/>
            <person name="Thoren M.H."/>
            <person name="Johannesson H."/>
        </authorList>
    </citation>
    <scope>NUCLEOTIDE SEQUENCE</scope>
    <source>
        <strain evidence="2">PSN324</strain>
    </source>
</reference>
<keyword evidence="1" id="KW-0732">Signal</keyword>
<evidence type="ECO:0000256" key="1">
    <source>
        <dbReference type="SAM" id="SignalP"/>
    </source>
</evidence>
<reference evidence="2" key="1">
    <citation type="journal article" date="2023" name="Mol. Phylogenet. Evol.">
        <title>Genome-scale phylogeny and comparative genomics of the fungal order Sordariales.</title>
        <authorList>
            <person name="Hensen N."/>
            <person name="Bonometti L."/>
            <person name="Westerberg I."/>
            <person name="Brannstrom I.O."/>
            <person name="Guillou S."/>
            <person name="Cros-Aarteil S."/>
            <person name="Calhoun S."/>
            <person name="Haridas S."/>
            <person name="Kuo A."/>
            <person name="Mondo S."/>
            <person name="Pangilinan J."/>
            <person name="Riley R."/>
            <person name="LaButti K."/>
            <person name="Andreopoulos B."/>
            <person name="Lipzen A."/>
            <person name="Chen C."/>
            <person name="Yan M."/>
            <person name="Daum C."/>
            <person name="Ng V."/>
            <person name="Clum A."/>
            <person name="Steindorff A."/>
            <person name="Ohm R.A."/>
            <person name="Martin F."/>
            <person name="Silar P."/>
            <person name="Natvig D.O."/>
            <person name="Lalanne C."/>
            <person name="Gautier V."/>
            <person name="Ament-Velasquez S.L."/>
            <person name="Kruys A."/>
            <person name="Hutchinson M.I."/>
            <person name="Powell A.J."/>
            <person name="Barry K."/>
            <person name="Miller A.N."/>
            <person name="Grigoriev I.V."/>
            <person name="Debuchy R."/>
            <person name="Gladieux P."/>
            <person name="Hiltunen Thoren M."/>
            <person name="Johannesson H."/>
        </authorList>
    </citation>
    <scope>NUCLEOTIDE SEQUENCE</scope>
    <source>
        <strain evidence="2">PSN324</strain>
    </source>
</reference>
<evidence type="ECO:0000313" key="3">
    <source>
        <dbReference type="Proteomes" id="UP001321749"/>
    </source>
</evidence>